<evidence type="ECO:0000313" key="2">
    <source>
        <dbReference type="Proteomes" id="UP001067235"/>
    </source>
</evidence>
<dbReference type="RefSeq" id="WP_301573126.1">
    <property type="nucleotide sequence ID" value="NZ_JAPWIE010000006.1"/>
</dbReference>
<dbReference type="Gene3D" id="3.30.530.20">
    <property type="match status" value="1"/>
</dbReference>
<evidence type="ECO:0000313" key="1">
    <source>
        <dbReference type="EMBL" id="MCZ4552370.1"/>
    </source>
</evidence>
<name>A0ABT4N097_GORRU</name>
<dbReference type="Proteomes" id="UP001067235">
    <property type="component" value="Unassembled WGS sequence"/>
</dbReference>
<comment type="caution">
    <text evidence="1">The sequence shown here is derived from an EMBL/GenBank/DDBJ whole genome shotgun (WGS) entry which is preliminary data.</text>
</comment>
<dbReference type="InterPro" id="IPR023393">
    <property type="entry name" value="START-like_dom_sf"/>
</dbReference>
<dbReference type="PANTHER" id="PTHR39332:SF7">
    <property type="entry name" value="SRPBCC FAMILY PROTEIN"/>
    <property type="match status" value="1"/>
</dbReference>
<dbReference type="SUPFAM" id="SSF55961">
    <property type="entry name" value="Bet v1-like"/>
    <property type="match status" value="1"/>
</dbReference>
<keyword evidence="2" id="KW-1185">Reference proteome</keyword>
<reference evidence="1" key="1">
    <citation type="submission" date="2022-12" db="EMBL/GenBank/DDBJ databases">
        <authorList>
            <person name="Krivoruchko A.V."/>
            <person name="Elkin A."/>
        </authorList>
    </citation>
    <scope>NUCLEOTIDE SEQUENCE</scope>
    <source>
        <strain evidence="1">IEGM 1388</strain>
    </source>
</reference>
<dbReference type="Pfam" id="PF10604">
    <property type="entry name" value="Polyketide_cyc2"/>
    <property type="match status" value="1"/>
</dbReference>
<protein>
    <submittedName>
        <fullName evidence="1">SRPBCC family protein</fullName>
    </submittedName>
</protein>
<accession>A0ABT4N097</accession>
<gene>
    <name evidence="1" type="ORF">O4213_20420</name>
</gene>
<dbReference type="EMBL" id="JAPWIE010000006">
    <property type="protein sequence ID" value="MCZ4552370.1"/>
    <property type="molecule type" value="Genomic_DNA"/>
</dbReference>
<proteinExistence type="predicted"/>
<dbReference type="PANTHER" id="PTHR39332">
    <property type="entry name" value="BLL4707 PROTEIN"/>
    <property type="match status" value="1"/>
</dbReference>
<dbReference type="CDD" id="cd07821">
    <property type="entry name" value="PYR_PYL_RCAR_like"/>
    <property type="match status" value="1"/>
</dbReference>
<sequence>MATVNVERRFPVSADTLWERIGNTADVATWIPAISSSRMEDDVRHVVFTDGEPARERIIEHLDAERTYTYQYIDGPLPLQHYQSTILVLEDGADAGVVKWSADFGAESAEVEAGLVTAIEGIYSDALTELKAQVVGV</sequence>
<organism evidence="1 2">
    <name type="scientific">Gordonia rubripertincta</name>
    <name type="common">Rhodococcus corallinus</name>
    <dbReference type="NCBI Taxonomy" id="36822"/>
    <lineage>
        <taxon>Bacteria</taxon>
        <taxon>Bacillati</taxon>
        <taxon>Actinomycetota</taxon>
        <taxon>Actinomycetes</taxon>
        <taxon>Mycobacteriales</taxon>
        <taxon>Gordoniaceae</taxon>
        <taxon>Gordonia</taxon>
    </lineage>
</organism>
<dbReference type="InterPro" id="IPR019587">
    <property type="entry name" value="Polyketide_cyclase/dehydratase"/>
</dbReference>